<keyword evidence="2" id="KW-0547">Nucleotide-binding</keyword>
<dbReference type="AlphaFoldDB" id="A0A225E8J6"/>
<name>A0A225E8J6_9BACT</name>
<dbReference type="GO" id="GO:0015697">
    <property type="term" value="P:quaternary ammonium group transport"/>
    <property type="evidence" value="ECO:0007669"/>
    <property type="project" value="UniProtKB-ARBA"/>
</dbReference>
<evidence type="ECO:0000259" key="5">
    <source>
        <dbReference type="PROSITE" id="PS50893"/>
    </source>
</evidence>
<dbReference type="InterPro" id="IPR027417">
    <property type="entry name" value="P-loop_NTPase"/>
</dbReference>
<evidence type="ECO:0000313" key="7">
    <source>
        <dbReference type="Proteomes" id="UP000214646"/>
    </source>
</evidence>
<evidence type="ECO:0000256" key="3">
    <source>
        <dbReference type="ARBA" id="ARBA00022840"/>
    </source>
</evidence>
<keyword evidence="7" id="KW-1185">Reference proteome</keyword>
<evidence type="ECO:0000256" key="2">
    <source>
        <dbReference type="ARBA" id="ARBA00022741"/>
    </source>
</evidence>
<accession>A0A225E8J6</accession>
<dbReference type="InterPro" id="IPR003439">
    <property type="entry name" value="ABC_transporter-like_ATP-bd"/>
</dbReference>
<dbReference type="GO" id="GO:0022857">
    <property type="term" value="F:transmembrane transporter activity"/>
    <property type="evidence" value="ECO:0007669"/>
    <property type="project" value="InterPro"/>
</dbReference>
<proteinExistence type="predicted"/>
<protein>
    <submittedName>
        <fullName evidence="6">Putrescine transport ATP-binding protein PotA</fullName>
    </submittedName>
</protein>
<organism evidence="6 7">
    <name type="scientific">Fimbriiglobus ruber</name>
    <dbReference type="NCBI Taxonomy" id="1908690"/>
    <lineage>
        <taxon>Bacteria</taxon>
        <taxon>Pseudomonadati</taxon>
        <taxon>Planctomycetota</taxon>
        <taxon>Planctomycetia</taxon>
        <taxon>Gemmatales</taxon>
        <taxon>Gemmataceae</taxon>
        <taxon>Fimbriiglobus</taxon>
    </lineage>
</organism>
<dbReference type="SUPFAM" id="SSF52540">
    <property type="entry name" value="P-loop containing nucleoside triphosphate hydrolases"/>
    <property type="match status" value="1"/>
</dbReference>
<dbReference type="GO" id="GO:0043190">
    <property type="term" value="C:ATP-binding cassette (ABC) transporter complex"/>
    <property type="evidence" value="ECO:0007669"/>
    <property type="project" value="InterPro"/>
</dbReference>
<feature type="region of interest" description="Disordered" evidence="4">
    <location>
        <begin position="355"/>
        <end position="403"/>
    </location>
</feature>
<dbReference type="GO" id="GO:0016887">
    <property type="term" value="F:ATP hydrolysis activity"/>
    <property type="evidence" value="ECO:0007669"/>
    <property type="project" value="InterPro"/>
</dbReference>
<evidence type="ECO:0000256" key="1">
    <source>
        <dbReference type="ARBA" id="ARBA00022448"/>
    </source>
</evidence>
<feature type="domain" description="ABC transporter" evidence="5">
    <location>
        <begin position="21"/>
        <end position="252"/>
    </location>
</feature>
<dbReference type="Proteomes" id="UP000214646">
    <property type="component" value="Unassembled WGS sequence"/>
</dbReference>
<feature type="compositionally biased region" description="Basic and acidic residues" evidence="4">
    <location>
        <begin position="386"/>
        <end position="403"/>
    </location>
</feature>
<sequence>MLTPLPTNANPHHANGSPDAVRVVGVRFGYGAVPAVRDVSLSVPAGQLLTLLGPSGCGKTTLLKLIGGYQTPASGRIELCGRDVTTLPPEARNAGMVFQNYALFPHLTARQNVAFGLEVRRVSKADCTRRVDAVLEKVGLSAGERDRKPAALSGGQQQRVALARALVFEPDVLLLDEPLANLDRHLRDQLRDELRSVQRDTGVTTIVVTHDQEEALAVSDLVAVMSEGRGLQVGTPAEVYDRPSTPFVARFLGAANLVAGDTLGLPPGSVAMIRPEQIVLGPAAHSCTRSWSAVVSRVTFLGADLIVEVACEAGPMLRARGRAADQIRSGQHIQVGVPGERVWLIPETDLVDDERPGREVIDGCSPARRGHEQIAGGGECGGPRGGGRDFFRSDGRGHDRRAT</sequence>
<keyword evidence="3 6" id="KW-0067">ATP-binding</keyword>
<dbReference type="PANTHER" id="PTHR42781:SF4">
    <property type="entry name" value="SPERMIDINE_PUTRESCINE IMPORT ATP-BINDING PROTEIN POTA"/>
    <property type="match status" value="1"/>
</dbReference>
<feature type="compositionally biased region" description="Gly residues" evidence="4">
    <location>
        <begin position="375"/>
        <end position="385"/>
    </location>
</feature>
<dbReference type="SMART" id="SM00382">
    <property type="entry name" value="AAA"/>
    <property type="match status" value="1"/>
</dbReference>
<dbReference type="PROSITE" id="PS00211">
    <property type="entry name" value="ABC_TRANSPORTER_1"/>
    <property type="match status" value="1"/>
</dbReference>
<dbReference type="GO" id="GO:0005524">
    <property type="term" value="F:ATP binding"/>
    <property type="evidence" value="ECO:0007669"/>
    <property type="project" value="UniProtKB-KW"/>
</dbReference>
<keyword evidence="1" id="KW-0813">Transport</keyword>
<evidence type="ECO:0000256" key="4">
    <source>
        <dbReference type="SAM" id="MobiDB-lite"/>
    </source>
</evidence>
<dbReference type="RefSeq" id="WP_238602398.1">
    <property type="nucleotide sequence ID" value="NZ_NIDE01000001.1"/>
</dbReference>
<dbReference type="PANTHER" id="PTHR42781">
    <property type="entry name" value="SPERMIDINE/PUTRESCINE IMPORT ATP-BINDING PROTEIN POTA"/>
    <property type="match status" value="1"/>
</dbReference>
<reference evidence="7" key="1">
    <citation type="submission" date="2017-06" db="EMBL/GenBank/DDBJ databases">
        <title>Genome analysis of Fimbriiglobus ruber SP5, the first member of the order Planctomycetales with confirmed chitinolytic capability.</title>
        <authorList>
            <person name="Ravin N.V."/>
            <person name="Rakitin A.L."/>
            <person name="Ivanova A.A."/>
            <person name="Beletsky A.V."/>
            <person name="Kulichevskaya I.S."/>
            <person name="Mardanov A.V."/>
            <person name="Dedysh S.N."/>
        </authorList>
    </citation>
    <scope>NUCLEOTIDE SEQUENCE [LARGE SCALE GENOMIC DNA]</scope>
    <source>
        <strain evidence="7">SP5</strain>
    </source>
</reference>
<dbReference type="InterPro" id="IPR017871">
    <property type="entry name" value="ABC_transporter-like_CS"/>
</dbReference>
<comment type="caution">
    <text evidence="6">The sequence shown here is derived from an EMBL/GenBank/DDBJ whole genome shotgun (WGS) entry which is preliminary data.</text>
</comment>
<dbReference type="InterPro" id="IPR013611">
    <property type="entry name" value="Transp-assoc_OB_typ2"/>
</dbReference>
<dbReference type="EMBL" id="NIDE01000001">
    <property type="protein sequence ID" value="OWK46406.1"/>
    <property type="molecule type" value="Genomic_DNA"/>
</dbReference>
<dbReference type="PROSITE" id="PS50893">
    <property type="entry name" value="ABC_TRANSPORTER_2"/>
    <property type="match status" value="1"/>
</dbReference>
<dbReference type="SUPFAM" id="SSF50331">
    <property type="entry name" value="MOP-like"/>
    <property type="match status" value="1"/>
</dbReference>
<dbReference type="InterPro" id="IPR008995">
    <property type="entry name" value="Mo/tungstate-bd_C_term_dom"/>
</dbReference>
<dbReference type="Pfam" id="PF08402">
    <property type="entry name" value="TOBE_2"/>
    <property type="match status" value="1"/>
</dbReference>
<dbReference type="Pfam" id="PF00005">
    <property type="entry name" value="ABC_tran"/>
    <property type="match status" value="1"/>
</dbReference>
<evidence type="ECO:0000313" key="6">
    <source>
        <dbReference type="EMBL" id="OWK46406.1"/>
    </source>
</evidence>
<dbReference type="Gene3D" id="3.40.50.300">
    <property type="entry name" value="P-loop containing nucleotide triphosphate hydrolases"/>
    <property type="match status" value="1"/>
</dbReference>
<dbReference type="FunFam" id="3.40.50.300:FF:000425">
    <property type="entry name" value="Probable ABC transporter, ATP-binding subunit"/>
    <property type="match status" value="1"/>
</dbReference>
<dbReference type="InterPro" id="IPR003593">
    <property type="entry name" value="AAA+_ATPase"/>
</dbReference>
<gene>
    <name evidence="6" type="ORF">FRUB_00105</name>
</gene>
<dbReference type="InterPro" id="IPR050093">
    <property type="entry name" value="ABC_SmlMolc_Importer"/>
</dbReference>